<reference evidence="1 2" key="1">
    <citation type="journal article" date="2020" name="Phytopathology">
        <title>Genome Sequence Resources of Colletotrichum truncatum, C. plurivorum, C. musicola, and C. sojae: Four Species Pathogenic to Soybean (Glycine max).</title>
        <authorList>
            <person name="Rogerio F."/>
            <person name="Boufleur T.R."/>
            <person name="Ciampi-Guillardi M."/>
            <person name="Sukno S.A."/>
            <person name="Thon M.R."/>
            <person name="Massola Junior N.S."/>
            <person name="Baroncelli R."/>
        </authorList>
    </citation>
    <scope>NUCLEOTIDE SEQUENCE [LARGE SCALE GENOMIC DNA]</scope>
    <source>
        <strain evidence="1 2">CMES1059</strain>
    </source>
</reference>
<dbReference type="EMBL" id="VUJX02000001">
    <property type="protein sequence ID" value="KAL0942273.1"/>
    <property type="molecule type" value="Genomic_DNA"/>
</dbReference>
<organism evidence="1 2">
    <name type="scientific">Colletotrichum truncatum</name>
    <name type="common">Anthracnose fungus</name>
    <name type="synonym">Colletotrichum capsici</name>
    <dbReference type="NCBI Taxonomy" id="5467"/>
    <lineage>
        <taxon>Eukaryota</taxon>
        <taxon>Fungi</taxon>
        <taxon>Dikarya</taxon>
        <taxon>Ascomycota</taxon>
        <taxon>Pezizomycotina</taxon>
        <taxon>Sordariomycetes</taxon>
        <taxon>Hypocreomycetidae</taxon>
        <taxon>Glomerellales</taxon>
        <taxon>Glomerellaceae</taxon>
        <taxon>Colletotrichum</taxon>
        <taxon>Colletotrichum truncatum species complex</taxon>
    </lineage>
</organism>
<sequence length="2448" mass="275408">MDTEEDSSEVGQESLGYSYGQQQDFMEEGEENNEPQHRQYWSASQQQRGSTRQNNDYMSNMFLDYENGYISDSNADEPPRVFEEGDSDMFVQQEEEQPIEPQQDLQQTGHQENGTDTAKSIMSLLQTSHPEFNMLDIYSDIENLFNAIMEAVQHSSAIPLPLPDNKPEFNPDKVKDERSVNRPRDSFPIIALKALGLGLQSILENGGVSFSIGTMCSGTDGPIMALQEFEDALGACGLSGTMKFEHKFSVEIEPFKQAFIDRNVRPTGEIFRNVYDLGRPGAVTAMTASGSMAPIPTEVDILIAGSSCVDFSSLNTQKQKIAELSGMKKIFKAVMKNDSGPIVALEDDESFLRDLNSLTENLDAERESTKTFISILQYARQYRPKIVILENVMSAPWNEFRTFWFSNIGYHAAVTPVDSKNFLVPQTRQRKYLIAIDARYYGLDGAESISEKWVELMGRSNWFQNPPRLDSFLLNPSDRRVSQARFQMERTVSTKNKKEVEATNCRMDHLSARRNEGLGGSHPYTQMDDYGNVQPREDCWTGYVGKGTTPRMQDLMDISSLRAAKKSQDFSYKPIILDLGQNVDRQNRKQGTAPCVLPFAELFLSSAGRPILGLECMSLQGIPIDRIKPFVDKESQLRDLAGNAMTTTVVGATILCALIAERQHTVVVDPDDLFGTGLPKANHVVAGERRRYNSSQAGMDVDMEGTAHLTEQVNRQTFSPSSTAEDTTFNLNNLHTNLPGHCNKGKNPASEFFLNTQEVEVKMEAPEWEVAEVHMDDSMTPVWKLRMLCQEGRRYCLCDDYRKHQKSGKYYRCDFCDEVRCTSCAGNPKHHFDKDHPVNTTLSTDRNTAYQAAIALFPAKIILNLASSDDSLFEEIDEKGLGSHSDALETAIRTCTGGVHYYQTDLEFRDDLTVTYESEKSRIIIVATPESVTWSVYLRVAYFDLTSNCLSTDASQLLSALKYDLRQPLIRNLFLQHDIKLQLRQEPLENDVGSFSQTITEVQGFPSLKTDVAPNLEGVFKFTNKCATPGGLLYVRNDDPSHRVYHIQHVEPLPVTTHDRWVVTDNPRKLETDQTRNIMLSFDQDYVHFCRYMDEVEHPSAREILATLPGVWMRLQPSFHIHTIGRDTSNAIQLRNLDSQEIHGGSCESTKVSIKLRLNVVDMHFPVPSLSAHWTPNQNSCPKGHLTKDEEPWVTVPDHHVKDALGQVAFAMNRIDGNSSRLHIQDITLDGEKKCVSCALPQPQICHVWHDDGSLERIEDSQVATQIVRNHHSREFPFKVEAWLNRGYGGDPGFLLLSMQISLNPLALVHRAFSYIPQNANALSNIAKLRHGKGSFKVQFNFSDPSLKELAPYRESLRSTAGDDTFTIQQPPSFLKNGMTLRDDQLAAVEWMLKRENSEKAFIEKEIEECVLPSVNVRMYGAAEIMNRSRGGVLAHDIGYGKTVVTLGLIDLSPKGPQSQTGSIQEHQYHKIPGNGLICIDATLIVVPPHIVSQWVEEIRRFLGSNWKVHVIRKHTDIDREKMSKADIIVASTSIQSSDKVLDKMAAMSMLPSIHQTKSALKGRDFQDWYLDVLKALGESGFDFANPNMMNGSQLEERLANLRIDSKSQAQQASSGNVGPSSRKGQLTAKALTKAAAKKSSKNGNGSKTLDILDIFKKGQLLEMYAFGRVVLDEFSYENPQVALFIQHVNAQAKFILSGTPPMSKLADLCDTSSLINTHVARFTPTPGYFPYITTGPRVTEQTAGEEFLSYRDPSSAQLATERHEQGQKFIEHFFRKNSTNSSHVKVDEYVVFAPMSHHDALIYNLMQQVLYGAKWDVNEIPSYLKHLARHILDREKAGSIGSRVRGAGKSTYSEAIDVLLLLSSVSTSYSRSALHAMGWVKEGQKLTMDTIMKNAKGTALSYLNQCCEILSSQMDLMMYLADAIKQDKSERSNTRKAKEDSYMAHMEDILTIFKKGSNSTAFGDQDCLFYVKETIIHKHHINGPGFCYRRPPANKLWHYSTWKRNKGGPGRYNRANWWLLEPGEDLPDDEMQDLRHHLPDDVDLDKEELIVKIRERQEVEGIQMMNRPIGLKLDSSDKDISVRLAKHLSGKSTKDDFEFGIQLPSKRPKVGENTSPRGQSIDATLNYFMLVIQSIQAGIKITTEAWRRNTFATKAAILVSGQLGDHRDYATRCDQCHCLDKTSGSLSVACGHTLCKKCCDDFNHSDEQMCPAECTSTSRGTFLPWTSFVDPTYGNLHEDLAEFPSLKVECIHDTIVDEVEPGEKVLIFAAHKGIKEEVYNFLKAENQTGPLGVYMTDGGHDDSESIENFKKHEGSAVLIQSLMSSESAGTNLTQASHLMFAGTLCTDSENYEMYMQQAKGRVVRQGQERPVRIYHFVSPATMEFDVMNKRLKGKLRNWGQPGEFVPLPIPDDAPADLDYPRKFRPFLDLAQSRKLLRSIEVGEFEDK</sequence>
<comment type="caution">
    <text evidence="1">The sequence shown here is derived from an EMBL/GenBank/DDBJ whole genome shotgun (WGS) entry which is preliminary data.</text>
</comment>
<accession>A0ACC3ZEB1</accession>
<gene>
    <name evidence="1" type="ORF">CTRU02_200159</name>
</gene>
<keyword evidence="2" id="KW-1185">Reference proteome</keyword>
<protein>
    <submittedName>
        <fullName evidence="1">DNA repair protein RAD8</fullName>
    </submittedName>
</protein>
<name>A0ACC3ZEB1_COLTU</name>
<proteinExistence type="predicted"/>
<evidence type="ECO:0000313" key="1">
    <source>
        <dbReference type="EMBL" id="KAL0942273.1"/>
    </source>
</evidence>
<dbReference type="Proteomes" id="UP000805649">
    <property type="component" value="Unassembled WGS sequence"/>
</dbReference>
<evidence type="ECO:0000313" key="2">
    <source>
        <dbReference type="Proteomes" id="UP000805649"/>
    </source>
</evidence>